<dbReference type="Proteomes" id="UP001515480">
    <property type="component" value="Unassembled WGS sequence"/>
</dbReference>
<comment type="caution">
    <text evidence="2">The sequence shown here is derived from an EMBL/GenBank/DDBJ whole genome shotgun (WGS) entry which is preliminary data.</text>
</comment>
<name>A0AB34JT51_PRYPA</name>
<evidence type="ECO:0000313" key="2">
    <source>
        <dbReference type="EMBL" id="KAL1523801.1"/>
    </source>
</evidence>
<proteinExistence type="predicted"/>
<reference evidence="2 3" key="1">
    <citation type="journal article" date="2024" name="Science">
        <title>Giant polyketide synthase enzymes in the biosynthesis of giant marine polyether toxins.</title>
        <authorList>
            <person name="Fallon T.R."/>
            <person name="Shende V.V."/>
            <person name="Wierzbicki I.H."/>
            <person name="Pendleton A.L."/>
            <person name="Watervoot N.F."/>
            <person name="Auber R.P."/>
            <person name="Gonzalez D.J."/>
            <person name="Wisecaver J.H."/>
            <person name="Moore B.S."/>
        </authorList>
    </citation>
    <scope>NUCLEOTIDE SEQUENCE [LARGE SCALE GENOMIC DNA]</scope>
    <source>
        <strain evidence="2 3">12B1</strain>
    </source>
</reference>
<dbReference type="SUPFAM" id="SSF50891">
    <property type="entry name" value="Cyclophilin-like"/>
    <property type="match status" value="1"/>
</dbReference>
<protein>
    <recommendedName>
        <fullName evidence="1">Cyclophilin TM1367-like domain-containing protein</fullName>
    </recommendedName>
</protein>
<organism evidence="2 3">
    <name type="scientific">Prymnesium parvum</name>
    <name type="common">Toxic golden alga</name>
    <dbReference type="NCBI Taxonomy" id="97485"/>
    <lineage>
        <taxon>Eukaryota</taxon>
        <taxon>Haptista</taxon>
        <taxon>Haptophyta</taxon>
        <taxon>Prymnesiophyceae</taxon>
        <taxon>Prymnesiales</taxon>
        <taxon>Prymnesiaceae</taxon>
        <taxon>Prymnesium</taxon>
    </lineage>
</organism>
<dbReference type="Pfam" id="PF04126">
    <property type="entry name" value="Cyclophil_like"/>
    <property type="match status" value="1"/>
</dbReference>
<feature type="domain" description="Cyclophilin TM1367-like" evidence="1">
    <location>
        <begin position="40"/>
        <end position="128"/>
    </location>
</feature>
<evidence type="ECO:0000259" key="1">
    <source>
        <dbReference type="Pfam" id="PF04126"/>
    </source>
</evidence>
<dbReference type="EMBL" id="JBGBPQ010000005">
    <property type="protein sequence ID" value="KAL1523801.1"/>
    <property type="molecule type" value="Genomic_DNA"/>
</dbReference>
<dbReference type="InterPro" id="IPR025658">
    <property type="entry name" value="Cyclophilin_TM1367"/>
</dbReference>
<sequence length="151" mass="16631">MMRRLSSSIANSRRCARAFSSSSTNAGFIRLAFNIGATDHLVLRARVFDTPTGRSFLGCLPQTLSSLQTYGDEVYGPITAALPCTKPQPMIPPGGLAYSQQGQYLCIFYGQVPAWPVEYFAQVEVGYEHLQGGHWRDLAVSMEDPLAMESY</sequence>
<keyword evidence="3" id="KW-1185">Reference proteome</keyword>
<gene>
    <name evidence="2" type="ORF">AB1Y20_018724</name>
</gene>
<dbReference type="AlphaFoldDB" id="A0AB34JT51"/>
<dbReference type="InterPro" id="IPR029000">
    <property type="entry name" value="Cyclophilin-like_dom_sf"/>
</dbReference>
<evidence type="ECO:0000313" key="3">
    <source>
        <dbReference type="Proteomes" id="UP001515480"/>
    </source>
</evidence>
<accession>A0AB34JT51</accession>
<dbReference type="Gene3D" id="2.40.100.20">
    <property type="match status" value="1"/>
</dbReference>